<evidence type="ECO:0000313" key="2">
    <source>
        <dbReference type="Proteomes" id="UP000092498"/>
    </source>
</evidence>
<dbReference type="EMBL" id="CP013244">
    <property type="protein sequence ID" value="ANP47046.1"/>
    <property type="molecule type" value="Genomic_DNA"/>
</dbReference>
<dbReference type="Proteomes" id="UP000092498">
    <property type="component" value="Chromosome"/>
</dbReference>
<proteinExistence type="predicted"/>
<protein>
    <submittedName>
        <fullName evidence="1">Uncharacterized protein</fullName>
    </submittedName>
</protein>
<reference evidence="1 2" key="1">
    <citation type="submission" date="2015-11" db="EMBL/GenBank/DDBJ databases">
        <title>Whole-Genome Sequence of Candidatus Oderbacter manganicum from the National Park Lower Oder Valley, Germany.</title>
        <authorList>
            <person name="Braun B."/>
            <person name="Liere K."/>
            <person name="Szewzyk U."/>
        </authorList>
    </citation>
    <scope>NUCLEOTIDE SEQUENCE [LARGE SCALE GENOMIC DNA]</scope>
    <source>
        <strain evidence="1 2">OTSz_A_272</strain>
    </source>
</reference>
<organism evidence="1 2">
    <name type="scientific">Candidatus Viadribacter manganicus</name>
    <dbReference type="NCBI Taxonomy" id="1759059"/>
    <lineage>
        <taxon>Bacteria</taxon>
        <taxon>Pseudomonadati</taxon>
        <taxon>Pseudomonadota</taxon>
        <taxon>Alphaproteobacteria</taxon>
        <taxon>Hyphomonadales</taxon>
        <taxon>Hyphomonadaceae</taxon>
        <taxon>Candidatus Viadribacter</taxon>
    </lineage>
</organism>
<name>A0A1B1AKE8_9PROT</name>
<dbReference type="KEGG" id="cbot:ATE48_14545"/>
<dbReference type="InParanoid" id="A0A1B1AKE8"/>
<sequence>MATGQAAMLRFGASGRADWRKVSIDAIGADEKELQSKLLICLPRAYFEADGSVEPWTKEAIEECRTRLEPVLALTDKEREFLDGVIDRGEIDASLLDVDADVQQRIGRLPMLNWEAGNVKKISAKA</sequence>
<dbReference type="AlphaFoldDB" id="A0A1B1AKE8"/>
<dbReference type="RefSeq" id="WP_066772696.1">
    <property type="nucleotide sequence ID" value="NZ_CP013244.1"/>
</dbReference>
<evidence type="ECO:0000313" key="1">
    <source>
        <dbReference type="EMBL" id="ANP47046.1"/>
    </source>
</evidence>
<accession>A0A1B1AKE8</accession>
<gene>
    <name evidence="1" type="ORF">ATE48_14545</name>
</gene>
<keyword evidence="2" id="KW-1185">Reference proteome</keyword>